<comment type="caution">
    <text evidence="2">The sequence shown here is derived from an EMBL/GenBank/DDBJ whole genome shotgun (WGS) entry which is preliminary data.</text>
</comment>
<dbReference type="Pfam" id="PF03372">
    <property type="entry name" value="Exo_endo_phos"/>
    <property type="match status" value="1"/>
</dbReference>
<dbReference type="RefSeq" id="WP_214610349.1">
    <property type="nucleotide sequence ID" value="NZ_JACATN010000001.1"/>
</dbReference>
<dbReference type="SUPFAM" id="SSF56219">
    <property type="entry name" value="DNase I-like"/>
    <property type="match status" value="1"/>
</dbReference>
<organism evidence="2 3">
    <name type="scientific">Zobellia barbeyronii</name>
    <dbReference type="NCBI Taxonomy" id="2748009"/>
    <lineage>
        <taxon>Bacteria</taxon>
        <taxon>Pseudomonadati</taxon>
        <taxon>Bacteroidota</taxon>
        <taxon>Flavobacteriia</taxon>
        <taxon>Flavobacteriales</taxon>
        <taxon>Flavobacteriaceae</taxon>
        <taxon>Zobellia</taxon>
    </lineage>
</organism>
<dbReference type="InterPro" id="IPR036691">
    <property type="entry name" value="Endo/exonu/phosph_ase_sf"/>
</dbReference>
<protein>
    <submittedName>
        <fullName evidence="2">Endonuclease/exonuclease/phosphatase family protein</fullName>
    </submittedName>
</protein>
<feature type="domain" description="Endonuclease/exonuclease/phosphatase" evidence="1">
    <location>
        <begin position="4"/>
        <end position="228"/>
    </location>
</feature>
<name>A0ABS5W9S3_9FLAO</name>
<reference evidence="3" key="1">
    <citation type="submission" date="2023-07" db="EMBL/GenBank/DDBJ databases">
        <title>Zobellia barbeyronii sp. nov., a new marine flavobacterium, isolated from green and red algae.</title>
        <authorList>
            <person name="Nedashkovskaya O.I."/>
            <person name="Otstavnykh N."/>
            <person name="Zhukova N."/>
            <person name="Guzev K."/>
            <person name="Chausova V."/>
            <person name="Tekutyeva L."/>
            <person name="Mikhailov V."/>
            <person name="Isaeva M."/>
        </authorList>
    </citation>
    <scope>NUCLEOTIDE SEQUENCE [LARGE SCALE GENOMIC DNA]</scope>
    <source>
        <strain evidence="3">KMM 6746</strain>
    </source>
</reference>
<keyword evidence="2" id="KW-0378">Hydrolase</keyword>
<evidence type="ECO:0000313" key="2">
    <source>
        <dbReference type="EMBL" id="MBT2160092.1"/>
    </source>
</evidence>
<keyword evidence="2" id="KW-0255">Endonuclease</keyword>
<dbReference type="EMBL" id="JACATN010000001">
    <property type="protein sequence ID" value="MBT2160092.1"/>
    <property type="molecule type" value="Genomic_DNA"/>
</dbReference>
<evidence type="ECO:0000259" key="1">
    <source>
        <dbReference type="Pfam" id="PF03372"/>
    </source>
</evidence>
<dbReference type="InterPro" id="IPR005135">
    <property type="entry name" value="Endo/exonuclease/phosphatase"/>
</dbReference>
<sequence length="237" mass="28298">MKIITWNCNGALRNKFENLSELSADIYVVQECEDPARTKHKEYSEWAQNYLWTGDNKNKGIGVFAKDSIDLTLLNWTNQYRDHNVKYFLACKVNKDFDLLAVWAHHNNSPTFGYIGQLWKYLQINKSQLKNSLLILGDFNSNKIWDKWDRWWNHSNVVDELKELGIESLYHHFHKELQGEETHPTFFLQRNRDKKYHIDYIFASNTLRENLDKIEIGEIEKWLKVSDHLPIISYFNL</sequence>
<gene>
    <name evidence="2" type="ORF">HW347_02380</name>
</gene>
<keyword evidence="2" id="KW-0540">Nuclease</keyword>
<keyword evidence="3" id="KW-1185">Reference proteome</keyword>
<dbReference type="GO" id="GO:0004519">
    <property type="term" value="F:endonuclease activity"/>
    <property type="evidence" value="ECO:0007669"/>
    <property type="project" value="UniProtKB-KW"/>
</dbReference>
<dbReference type="Gene3D" id="3.60.10.10">
    <property type="entry name" value="Endonuclease/exonuclease/phosphatase"/>
    <property type="match status" value="1"/>
</dbReference>
<proteinExistence type="predicted"/>
<evidence type="ECO:0000313" key="3">
    <source>
        <dbReference type="Proteomes" id="UP000740413"/>
    </source>
</evidence>
<dbReference type="Proteomes" id="UP000740413">
    <property type="component" value="Unassembled WGS sequence"/>
</dbReference>
<accession>A0ABS5W9S3</accession>